<dbReference type="Proteomes" id="UP000799444">
    <property type="component" value="Unassembled WGS sequence"/>
</dbReference>
<organism evidence="4 5">
    <name type="scientific">Polyplosphaeria fusca</name>
    <dbReference type="NCBI Taxonomy" id="682080"/>
    <lineage>
        <taxon>Eukaryota</taxon>
        <taxon>Fungi</taxon>
        <taxon>Dikarya</taxon>
        <taxon>Ascomycota</taxon>
        <taxon>Pezizomycotina</taxon>
        <taxon>Dothideomycetes</taxon>
        <taxon>Pleosporomycetidae</taxon>
        <taxon>Pleosporales</taxon>
        <taxon>Tetraplosphaeriaceae</taxon>
        <taxon>Polyplosphaeria</taxon>
    </lineage>
</organism>
<accession>A0A9P4UU26</accession>
<name>A0A9P4UU26_9PLEO</name>
<reference evidence="4" key="1">
    <citation type="journal article" date="2020" name="Stud. Mycol.">
        <title>101 Dothideomycetes genomes: a test case for predicting lifestyles and emergence of pathogens.</title>
        <authorList>
            <person name="Haridas S."/>
            <person name="Albert R."/>
            <person name="Binder M."/>
            <person name="Bloem J."/>
            <person name="Labutti K."/>
            <person name="Salamov A."/>
            <person name="Andreopoulos B."/>
            <person name="Baker S."/>
            <person name="Barry K."/>
            <person name="Bills G."/>
            <person name="Bluhm B."/>
            <person name="Cannon C."/>
            <person name="Castanera R."/>
            <person name="Culley D."/>
            <person name="Daum C."/>
            <person name="Ezra D."/>
            <person name="Gonzalez J."/>
            <person name="Henrissat B."/>
            <person name="Kuo A."/>
            <person name="Liang C."/>
            <person name="Lipzen A."/>
            <person name="Lutzoni F."/>
            <person name="Magnuson J."/>
            <person name="Mondo S."/>
            <person name="Nolan M."/>
            <person name="Ohm R."/>
            <person name="Pangilinan J."/>
            <person name="Park H.-J."/>
            <person name="Ramirez L."/>
            <person name="Alfaro M."/>
            <person name="Sun H."/>
            <person name="Tritt A."/>
            <person name="Yoshinaga Y."/>
            <person name="Zwiers L.-H."/>
            <person name="Turgeon B."/>
            <person name="Goodwin S."/>
            <person name="Spatafora J."/>
            <person name="Crous P."/>
            <person name="Grigoriev I."/>
        </authorList>
    </citation>
    <scope>NUCLEOTIDE SEQUENCE</scope>
    <source>
        <strain evidence="4">CBS 125425</strain>
    </source>
</reference>
<evidence type="ECO:0000256" key="1">
    <source>
        <dbReference type="SAM" id="SignalP"/>
    </source>
</evidence>
<comment type="caution">
    <text evidence="4">The sequence shown here is derived from an EMBL/GenBank/DDBJ whole genome shotgun (WGS) entry which is preliminary data.</text>
</comment>
<proteinExistence type="predicted"/>
<keyword evidence="1" id="KW-0732">Signal</keyword>
<evidence type="ECO:0000313" key="5">
    <source>
        <dbReference type="Proteomes" id="UP000799444"/>
    </source>
</evidence>
<dbReference type="Pfam" id="PF23865">
    <property type="entry name" value="DUF7223"/>
    <property type="match status" value="1"/>
</dbReference>
<feature type="signal peptide" evidence="1">
    <location>
        <begin position="1"/>
        <end position="21"/>
    </location>
</feature>
<dbReference type="Pfam" id="PF22974">
    <property type="entry name" value="DUF7029"/>
    <property type="match status" value="1"/>
</dbReference>
<gene>
    <name evidence="4" type="ORF">EJ04DRAFT_97095</name>
</gene>
<dbReference type="InterPro" id="IPR055647">
    <property type="entry name" value="DUF7223"/>
</dbReference>
<evidence type="ECO:0000313" key="4">
    <source>
        <dbReference type="EMBL" id="KAF2728457.1"/>
    </source>
</evidence>
<dbReference type="InterPro" id="IPR054293">
    <property type="entry name" value="DUF7029"/>
</dbReference>
<dbReference type="AlphaFoldDB" id="A0A9P4UU26"/>
<feature type="domain" description="DUF7029" evidence="2">
    <location>
        <begin position="73"/>
        <end position="175"/>
    </location>
</feature>
<sequence>MLFQNTARWALPFLLFDACLSRELRPIRPSSGNGNSKRAAKSMLDLQSAETFLWGAEDAADAAMANLTVSMPGSGENILNMEKFDGMLTSVQCNNDSVAMTFTDDETFAYAQQVWDWVNGADNHSFVMVAGAGDCGDNANRKPFVVNSMAFDEEANKATLSAAWSNWQTIAHTYDLEVGSVNQDSLARRDIDKDLSLDFNHDLPFSFAIGVGNKEARIACTNCSTAGSFDMQFKISQKLFIPTGASFTVKPKDVSAIAQIKLSGSVDVTDALTKEFEIVKIPISALTIPGILDFGPFLTVSVGAGLTAVSLTAGITTGITAKLDNAAILEFDLLDPEKNSFSGWDPQVDTVDMKVDASISGGVAVFLKPAIELKAEALGKGFEFGINMKVPNVEAKLTAIASPQGACPNPGDPKTTLGVNAAITIGGNLNVAATVSGKSDPLFTLQLASIAKPIAAICFPFGDPVNANGTEAAPEKPAEEAAAKYMARSHGRQIAGF</sequence>
<dbReference type="OrthoDB" id="160645at2759"/>
<protein>
    <submittedName>
        <fullName evidence="4">Uncharacterized protein</fullName>
    </submittedName>
</protein>
<dbReference type="EMBL" id="ML996279">
    <property type="protein sequence ID" value="KAF2728457.1"/>
    <property type="molecule type" value="Genomic_DNA"/>
</dbReference>
<feature type="domain" description="DUF7223" evidence="3">
    <location>
        <begin position="195"/>
        <end position="459"/>
    </location>
</feature>
<feature type="chain" id="PRO_5040249429" evidence="1">
    <location>
        <begin position="22"/>
        <end position="497"/>
    </location>
</feature>
<evidence type="ECO:0000259" key="2">
    <source>
        <dbReference type="Pfam" id="PF22974"/>
    </source>
</evidence>
<evidence type="ECO:0000259" key="3">
    <source>
        <dbReference type="Pfam" id="PF23865"/>
    </source>
</evidence>
<keyword evidence="5" id="KW-1185">Reference proteome</keyword>